<evidence type="ECO:0000256" key="1">
    <source>
        <dbReference type="SAM" id="Phobius"/>
    </source>
</evidence>
<comment type="caution">
    <text evidence="2">The sequence shown here is derived from an EMBL/GenBank/DDBJ whole genome shotgun (WGS) entry which is preliminary data.</text>
</comment>
<feature type="transmembrane region" description="Helical" evidence="1">
    <location>
        <begin position="204"/>
        <end position="227"/>
    </location>
</feature>
<accession>A0ABN2R1X5</accession>
<keyword evidence="1" id="KW-1133">Transmembrane helix</keyword>
<evidence type="ECO:0000313" key="3">
    <source>
        <dbReference type="Proteomes" id="UP001499933"/>
    </source>
</evidence>
<proteinExistence type="predicted"/>
<gene>
    <name evidence="2" type="ORF">GCM10009776_25980</name>
</gene>
<reference evidence="2 3" key="1">
    <citation type="journal article" date="2019" name="Int. J. Syst. Evol. Microbiol.">
        <title>The Global Catalogue of Microorganisms (GCM) 10K type strain sequencing project: providing services to taxonomists for standard genome sequencing and annotation.</title>
        <authorList>
            <consortium name="The Broad Institute Genomics Platform"/>
            <consortium name="The Broad Institute Genome Sequencing Center for Infectious Disease"/>
            <person name="Wu L."/>
            <person name="Ma J."/>
        </authorList>
    </citation>
    <scope>NUCLEOTIDE SEQUENCE [LARGE SCALE GENOMIC DNA]</scope>
    <source>
        <strain evidence="2 3">JCM 14901</strain>
    </source>
</reference>
<keyword evidence="1" id="KW-0812">Transmembrane</keyword>
<keyword evidence="3" id="KW-1185">Reference proteome</keyword>
<feature type="transmembrane region" description="Helical" evidence="1">
    <location>
        <begin position="239"/>
        <end position="259"/>
    </location>
</feature>
<dbReference type="EMBL" id="BAAAOG010000005">
    <property type="protein sequence ID" value="GAA1962126.1"/>
    <property type="molecule type" value="Genomic_DNA"/>
</dbReference>
<evidence type="ECO:0008006" key="4">
    <source>
        <dbReference type="Google" id="ProtNLM"/>
    </source>
</evidence>
<feature type="transmembrane region" description="Helical" evidence="1">
    <location>
        <begin position="324"/>
        <end position="343"/>
    </location>
</feature>
<name>A0ABN2R1X5_9MICO</name>
<feature type="transmembrane region" description="Helical" evidence="1">
    <location>
        <begin position="396"/>
        <end position="414"/>
    </location>
</feature>
<feature type="transmembrane region" description="Helical" evidence="1">
    <location>
        <begin position="295"/>
        <end position="317"/>
    </location>
</feature>
<evidence type="ECO:0000313" key="2">
    <source>
        <dbReference type="EMBL" id="GAA1962126.1"/>
    </source>
</evidence>
<dbReference type="Proteomes" id="UP001499933">
    <property type="component" value="Unassembled WGS sequence"/>
</dbReference>
<feature type="transmembrane region" description="Helical" evidence="1">
    <location>
        <begin position="172"/>
        <end position="192"/>
    </location>
</feature>
<feature type="transmembrane region" description="Helical" evidence="1">
    <location>
        <begin position="43"/>
        <end position="63"/>
    </location>
</feature>
<feature type="transmembrane region" description="Helical" evidence="1">
    <location>
        <begin position="363"/>
        <end position="384"/>
    </location>
</feature>
<protein>
    <recommendedName>
        <fullName evidence="4">DUF2029 domain-containing protein</fullName>
    </recommendedName>
</protein>
<sequence>MLRAQSAQWAYADRWQGTAMTADVGTAFVVTRPLPSRVVSVPGLGRAVSLVTMAALTAIVAWLRLTPTARDTLWAEDGREFLQRAASDPQWTTLLRPYAGYLHLVPRIEAILTVDLVPVQWWADSMTALSCIIAGCVATAVYMSSREFLSWMPARLAVSALTVLTPLASREVLGNAANLHSILFWGVLWVVLATPHTRTGQMAGAAFTLLAALTDIQVVFLLPLLLWNRRDRRTWPIKAALVVGAMAQITAQLLAPRAWGGRGAVSALSLAEGWAINAVASSWIPIPELGRALSAALPGVFLCLLIPLSAMAIIWCVGTRRQQILSSILLIGSIVVWCAGVMVDPAPWYDYAAMSPLELTHVWLSRYGVVPAMMLLAQVGVAADALMRHPATGRRIAARGLMVVLVISLMVQASEPLNRRGAGPAWAPQIATADTQCDSRGHPAATLRETLTWTVRVPCRYVDG</sequence>
<keyword evidence="1" id="KW-0472">Membrane</keyword>
<organism evidence="2 3">
    <name type="scientific">Microbacterium deminutum</name>
    <dbReference type="NCBI Taxonomy" id="344164"/>
    <lineage>
        <taxon>Bacteria</taxon>
        <taxon>Bacillati</taxon>
        <taxon>Actinomycetota</taxon>
        <taxon>Actinomycetes</taxon>
        <taxon>Micrococcales</taxon>
        <taxon>Microbacteriaceae</taxon>
        <taxon>Microbacterium</taxon>
    </lineage>
</organism>